<keyword evidence="3" id="KW-1185">Reference proteome</keyword>
<dbReference type="Pfam" id="PF01797">
    <property type="entry name" value="Y1_Tnp"/>
    <property type="match status" value="1"/>
</dbReference>
<organism evidence="2 3">
    <name type="scientific">Stieleria neptunia</name>
    <dbReference type="NCBI Taxonomy" id="2527979"/>
    <lineage>
        <taxon>Bacteria</taxon>
        <taxon>Pseudomonadati</taxon>
        <taxon>Planctomycetota</taxon>
        <taxon>Planctomycetia</taxon>
        <taxon>Pirellulales</taxon>
        <taxon>Pirellulaceae</taxon>
        <taxon>Stieleria</taxon>
    </lineage>
</organism>
<evidence type="ECO:0000313" key="2">
    <source>
        <dbReference type="EMBL" id="QDV47439.1"/>
    </source>
</evidence>
<evidence type="ECO:0000259" key="1">
    <source>
        <dbReference type="SMART" id="SM01321"/>
    </source>
</evidence>
<dbReference type="AlphaFoldDB" id="A0A518I2U8"/>
<dbReference type="SMART" id="SM01321">
    <property type="entry name" value="Y1_Tnp"/>
    <property type="match status" value="1"/>
</dbReference>
<dbReference type="PANTHER" id="PTHR34322:SF2">
    <property type="entry name" value="TRANSPOSASE IS200-LIKE DOMAIN-CONTAINING PROTEIN"/>
    <property type="match status" value="1"/>
</dbReference>
<dbReference type="InterPro" id="IPR002686">
    <property type="entry name" value="Transposase_17"/>
</dbReference>
<feature type="domain" description="Transposase IS200-like" evidence="1">
    <location>
        <begin position="9"/>
        <end position="126"/>
    </location>
</feature>
<dbReference type="GO" id="GO:0004803">
    <property type="term" value="F:transposase activity"/>
    <property type="evidence" value="ECO:0007669"/>
    <property type="project" value="InterPro"/>
</dbReference>
<dbReference type="EMBL" id="CP037423">
    <property type="protein sequence ID" value="QDV47439.1"/>
    <property type="molecule type" value="Genomic_DNA"/>
</dbReference>
<dbReference type="KEGG" id="snep:Enr13x_73480"/>
<gene>
    <name evidence="2" type="ORF">Enr13x_73480</name>
</gene>
<sequence>MPRPPRADVAGEIYHALNRGNGRQTIFHKDEDYVALERVLDEGLAKYPVDLIAYQWMPNHWHMVLSPREDGAMSRLMYWVTMTHTARYHAHYHTTGNGHLYQGRFKSFPIQSDEHFLVVCRYVERNAFAAGLVTAAEDWRFGSLYNWSGGHCGVKLARWPLPRLPGWIKRVNEPVSEKERERLQRAIARSQPFGEPGWVETTARKYNLESTLRKRGRPRKLPQTAK</sequence>
<protein>
    <submittedName>
        <fullName evidence="2">Transposase IS200 like protein</fullName>
    </submittedName>
</protein>
<dbReference type="OrthoDB" id="277009at2"/>
<dbReference type="GO" id="GO:0006313">
    <property type="term" value="P:DNA transposition"/>
    <property type="evidence" value="ECO:0007669"/>
    <property type="project" value="InterPro"/>
</dbReference>
<dbReference type="Proteomes" id="UP000319004">
    <property type="component" value="Chromosome"/>
</dbReference>
<dbReference type="InterPro" id="IPR036515">
    <property type="entry name" value="Transposase_17_sf"/>
</dbReference>
<dbReference type="PANTHER" id="PTHR34322">
    <property type="entry name" value="TRANSPOSASE, Y1_TNP DOMAIN-CONTAINING"/>
    <property type="match status" value="1"/>
</dbReference>
<dbReference type="RefSeq" id="WP_145391550.1">
    <property type="nucleotide sequence ID" value="NZ_CP037423.1"/>
</dbReference>
<evidence type="ECO:0000313" key="3">
    <source>
        <dbReference type="Proteomes" id="UP000319004"/>
    </source>
</evidence>
<dbReference type="SUPFAM" id="SSF143422">
    <property type="entry name" value="Transposase IS200-like"/>
    <property type="match status" value="1"/>
</dbReference>
<accession>A0A518I2U8</accession>
<dbReference type="GO" id="GO:0003677">
    <property type="term" value="F:DNA binding"/>
    <property type="evidence" value="ECO:0007669"/>
    <property type="project" value="InterPro"/>
</dbReference>
<reference evidence="2 3" key="1">
    <citation type="submission" date="2019-03" db="EMBL/GenBank/DDBJ databases">
        <title>Deep-cultivation of Planctomycetes and their phenomic and genomic characterization uncovers novel biology.</title>
        <authorList>
            <person name="Wiegand S."/>
            <person name="Jogler M."/>
            <person name="Boedeker C."/>
            <person name="Pinto D."/>
            <person name="Vollmers J."/>
            <person name="Rivas-Marin E."/>
            <person name="Kohn T."/>
            <person name="Peeters S.H."/>
            <person name="Heuer A."/>
            <person name="Rast P."/>
            <person name="Oberbeckmann S."/>
            <person name="Bunk B."/>
            <person name="Jeske O."/>
            <person name="Meyerdierks A."/>
            <person name="Storesund J.E."/>
            <person name="Kallscheuer N."/>
            <person name="Luecker S."/>
            <person name="Lage O.M."/>
            <person name="Pohl T."/>
            <person name="Merkel B.J."/>
            <person name="Hornburger P."/>
            <person name="Mueller R.-W."/>
            <person name="Bruemmer F."/>
            <person name="Labrenz M."/>
            <person name="Spormann A.M."/>
            <person name="Op den Camp H."/>
            <person name="Overmann J."/>
            <person name="Amann R."/>
            <person name="Jetten M.S.M."/>
            <person name="Mascher T."/>
            <person name="Medema M.H."/>
            <person name="Devos D.P."/>
            <person name="Kaster A.-K."/>
            <person name="Ovreas L."/>
            <person name="Rohde M."/>
            <person name="Galperin M.Y."/>
            <person name="Jogler C."/>
        </authorList>
    </citation>
    <scope>NUCLEOTIDE SEQUENCE [LARGE SCALE GENOMIC DNA]</scope>
    <source>
        <strain evidence="2 3">Enr13</strain>
    </source>
</reference>
<dbReference type="Gene3D" id="3.30.70.1290">
    <property type="entry name" value="Transposase IS200-like"/>
    <property type="match status" value="1"/>
</dbReference>
<name>A0A518I2U8_9BACT</name>
<proteinExistence type="predicted"/>